<dbReference type="AlphaFoldDB" id="A0A3S3EED6"/>
<keyword evidence="3" id="KW-1185">Reference proteome</keyword>
<evidence type="ECO:0000256" key="1">
    <source>
        <dbReference type="SAM" id="MobiDB-lite"/>
    </source>
</evidence>
<evidence type="ECO:0000313" key="2">
    <source>
        <dbReference type="EMBL" id="RVW11517.1"/>
    </source>
</evidence>
<name>A0A3S3EED6_9NOCA</name>
<protein>
    <submittedName>
        <fullName evidence="2">Uncharacterized protein</fullName>
    </submittedName>
</protein>
<evidence type="ECO:0000313" key="3">
    <source>
        <dbReference type="Proteomes" id="UP000286208"/>
    </source>
</evidence>
<dbReference type="OrthoDB" id="4377297at2"/>
<gene>
    <name evidence="2" type="ORF">EGT67_03685</name>
</gene>
<dbReference type="Proteomes" id="UP000286208">
    <property type="component" value="Unassembled WGS sequence"/>
</dbReference>
<organism evidence="2 3">
    <name type="scientific">Prescottella agglutinans</name>
    <dbReference type="NCBI Taxonomy" id="1644129"/>
    <lineage>
        <taxon>Bacteria</taxon>
        <taxon>Bacillati</taxon>
        <taxon>Actinomycetota</taxon>
        <taxon>Actinomycetes</taxon>
        <taxon>Mycobacteriales</taxon>
        <taxon>Nocardiaceae</taxon>
        <taxon>Prescottella</taxon>
    </lineage>
</organism>
<dbReference type="EMBL" id="RKLP01000001">
    <property type="protein sequence ID" value="RVW11517.1"/>
    <property type="molecule type" value="Genomic_DNA"/>
</dbReference>
<sequence length="270" mass="28130">MLRDVAFGPDPGRNPLPAPPDSVGRWLRAVALGGQGRYAQARAELEVVRRSATSPAVASLAASTQASLLRQLGGHALASEYDGAALALVGVTREGDPGEDPLRHEARCDALTGLAADALGCGRLALGHRLLDRCGAYLGEVGEVGDVDGLWRQRVRLHWVTAEIALASGDFETATTHAQAAVDRSADGPSVRHRIKSALLFAAAATGRPEPDLALATAERVEADSRAHGLLPLRWAAAMLIDGVRPSAAARAVRDECAAAIVHRGGSFAN</sequence>
<reference evidence="2 3" key="1">
    <citation type="submission" date="2018-11" db="EMBL/GenBank/DDBJ databases">
        <title>Rhodococcus spongicola sp. nov. and Rhodococcus xishaensis sp. nov. from marine sponges.</title>
        <authorList>
            <person name="Li L."/>
            <person name="Lin H.W."/>
        </authorList>
    </citation>
    <scope>NUCLEOTIDE SEQUENCE [LARGE SCALE GENOMIC DNA]</scope>
    <source>
        <strain evidence="2 3">CCTCC AB2014297</strain>
    </source>
</reference>
<feature type="region of interest" description="Disordered" evidence="1">
    <location>
        <begin position="1"/>
        <end position="21"/>
    </location>
</feature>
<proteinExistence type="predicted"/>
<comment type="caution">
    <text evidence="2">The sequence shown here is derived from an EMBL/GenBank/DDBJ whole genome shotgun (WGS) entry which is preliminary data.</text>
</comment>
<accession>A0A3S3EED6</accession>
<dbReference type="RefSeq" id="WP_127914640.1">
    <property type="nucleotide sequence ID" value="NZ_RKLP01000001.1"/>
</dbReference>